<evidence type="ECO:0000256" key="7">
    <source>
        <dbReference type="RuleBase" id="RU000304"/>
    </source>
</evidence>
<keyword evidence="2" id="KW-0808">Transferase</keyword>
<dbReference type="Gene3D" id="1.10.510.10">
    <property type="entry name" value="Transferase(Phosphotransferase) domain 1"/>
    <property type="match status" value="1"/>
</dbReference>
<dbReference type="GO" id="GO:0004674">
    <property type="term" value="F:protein serine/threonine kinase activity"/>
    <property type="evidence" value="ECO:0007669"/>
    <property type="project" value="UniProtKB-KW"/>
</dbReference>
<dbReference type="Pfam" id="PF00069">
    <property type="entry name" value="Pkinase"/>
    <property type="match status" value="1"/>
</dbReference>
<organism evidence="10 11">
    <name type="scientific">Botrytis byssoidea</name>
    <dbReference type="NCBI Taxonomy" id="139641"/>
    <lineage>
        <taxon>Eukaryota</taxon>
        <taxon>Fungi</taxon>
        <taxon>Dikarya</taxon>
        <taxon>Ascomycota</taxon>
        <taxon>Pezizomycotina</taxon>
        <taxon>Leotiomycetes</taxon>
        <taxon>Helotiales</taxon>
        <taxon>Sclerotiniaceae</taxon>
        <taxon>Botrytis</taxon>
    </lineage>
</organism>
<comment type="caution">
    <text evidence="10">The sequence shown here is derived from an EMBL/GenBank/DDBJ whole genome shotgun (WGS) entry which is preliminary data.</text>
</comment>
<dbReference type="AlphaFoldDB" id="A0A9P5HLB2"/>
<comment type="similarity">
    <text evidence="7">Belongs to the protein kinase superfamily.</text>
</comment>
<dbReference type="RefSeq" id="XP_038726505.1">
    <property type="nucleotide sequence ID" value="XM_038882640.1"/>
</dbReference>
<sequence>MVIKNQAMGNQNASKDTSSAEDIVYDPRKWRNSPYTRATSAPSLTANTGANQSSLNVGGFDSASKPQPLKGTTRRCPRRQAKLHPGSHLTTVKQGRLIKKPFDQDYKLLRVIGKGGFAFVCSTEERATNKLFAVKMELKHSEKASLHREWNLHKKLNHASILRVYDFYTYADECPRMVMELGQKTMFDMFGEKEYIEETRMKIYFKDILLGLEYLKSKNILHRDIKPGNMILGRGSGGCMMIADFGLADHLVGGRRNKKTSRKGTLHYMAPECFNKELQITGLGFEVDLWAAGVSLFQCLVGYLPFDSVEPVDDEKQQRKNTKLMIENGKVSLDFESGTLGQPISQEVIDLLAGMLEKDFEKRLTVEDCLEYEWMSG</sequence>
<dbReference type="InterPro" id="IPR008271">
    <property type="entry name" value="Ser/Thr_kinase_AS"/>
</dbReference>
<keyword evidence="4" id="KW-0418">Kinase</keyword>
<dbReference type="GO" id="GO:0005524">
    <property type="term" value="F:ATP binding"/>
    <property type="evidence" value="ECO:0007669"/>
    <property type="project" value="UniProtKB-UniRule"/>
</dbReference>
<dbReference type="PANTHER" id="PTHR24345:SF0">
    <property type="entry name" value="CELL CYCLE SERINE_THREONINE-PROTEIN KINASE CDC5_MSD2"/>
    <property type="match status" value="1"/>
</dbReference>
<dbReference type="InterPro" id="IPR000719">
    <property type="entry name" value="Prot_kinase_dom"/>
</dbReference>
<accession>A0A9P5HLB2</accession>
<dbReference type="Proteomes" id="UP000710849">
    <property type="component" value="Unassembled WGS sequence"/>
</dbReference>
<protein>
    <recommendedName>
        <fullName evidence="9">Protein kinase domain-containing protein</fullName>
    </recommendedName>
</protein>
<feature type="binding site" evidence="6">
    <location>
        <position position="135"/>
    </location>
    <ligand>
        <name>ATP</name>
        <dbReference type="ChEBI" id="CHEBI:30616"/>
    </ligand>
</feature>
<evidence type="ECO:0000313" key="10">
    <source>
        <dbReference type="EMBL" id="KAF7916248.1"/>
    </source>
</evidence>
<keyword evidence="1 7" id="KW-0723">Serine/threonine-protein kinase</keyword>
<feature type="compositionally biased region" description="Polar residues" evidence="8">
    <location>
        <begin position="7"/>
        <end position="17"/>
    </location>
</feature>
<keyword evidence="11" id="KW-1185">Reference proteome</keyword>
<dbReference type="PROSITE" id="PS50011">
    <property type="entry name" value="PROTEIN_KINASE_DOM"/>
    <property type="match status" value="1"/>
</dbReference>
<proteinExistence type="inferred from homology"/>
<feature type="domain" description="Protein kinase" evidence="9">
    <location>
        <begin position="106"/>
        <end position="375"/>
    </location>
</feature>
<evidence type="ECO:0000256" key="5">
    <source>
        <dbReference type="ARBA" id="ARBA00022840"/>
    </source>
</evidence>
<evidence type="ECO:0000256" key="8">
    <source>
        <dbReference type="SAM" id="MobiDB-lite"/>
    </source>
</evidence>
<keyword evidence="3 6" id="KW-0547">Nucleotide-binding</keyword>
<evidence type="ECO:0000256" key="3">
    <source>
        <dbReference type="ARBA" id="ARBA00022741"/>
    </source>
</evidence>
<dbReference type="GO" id="GO:0005634">
    <property type="term" value="C:nucleus"/>
    <property type="evidence" value="ECO:0007669"/>
    <property type="project" value="TreeGrafter"/>
</dbReference>
<evidence type="ECO:0000256" key="1">
    <source>
        <dbReference type="ARBA" id="ARBA00022527"/>
    </source>
</evidence>
<dbReference type="SMART" id="SM00220">
    <property type="entry name" value="S_TKc"/>
    <property type="match status" value="1"/>
</dbReference>
<feature type="region of interest" description="Disordered" evidence="8">
    <location>
        <begin position="1"/>
        <end position="76"/>
    </location>
</feature>
<feature type="compositionally biased region" description="Polar residues" evidence="8">
    <location>
        <begin position="33"/>
        <end position="56"/>
    </location>
</feature>
<evidence type="ECO:0000259" key="9">
    <source>
        <dbReference type="PROSITE" id="PS50011"/>
    </source>
</evidence>
<reference evidence="10 11" key="1">
    <citation type="journal article" date="2020" name="Genome Biol. Evol.">
        <title>Comparative genomics of Sclerotiniaceae.</title>
        <authorList>
            <person name="Valero Jimenez C.A."/>
            <person name="Steentjes M."/>
            <person name="Scholten O.E."/>
            <person name="Van Kan J.A.L."/>
        </authorList>
    </citation>
    <scope>NUCLEOTIDE SEQUENCE [LARGE SCALE GENOMIC DNA]</scope>
    <source>
        <strain evidence="10 11">MUCL 94</strain>
    </source>
</reference>
<evidence type="ECO:0000313" key="11">
    <source>
        <dbReference type="Proteomes" id="UP000710849"/>
    </source>
</evidence>
<dbReference type="InterPro" id="IPR011009">
    <property type="entry name" value="Kinase-like_dom_sf"/>
</dbReference>
<dbReference type="EMBL" id="RCSW01000052">
    <property type="protein sequence ID" value="KAF7916248.1"/>
    <property type="molecule type" value="Genomic_DNA"/>
</dbReference>
<name>A0A9P5HLB2_9HELO</name>
<evidence type="ECO:0000256" key="6">
    <source>
        <dbReference type="PROSITE-ProRule" id="PRU10141"/>
    </source>
</evidence>
<evidence type="ECO:0000256" key="2">
    <source>
        <dbReference type="ARBA" id="ARBA00022679"/>
    </source>
</evidence>
<dbReference type="SUPFAM" id="SSF56112">
    <property type="entry name" value="Protein kinase-like (PK-like)"/>
    <property type="match status" value="1"/>
</dbReference>
<evidence type="ECO:0000256" key="4">
    <source>
        <dbReference type="ARBA" id="ARBA00022777"/>
    </source>
</evidence>
<gene>
    <name evidence="10" type="ORF">EAE97_012126</name>
</gene>
<keyword evidence="5 6" id="KW-0067">ATP-binding</keyword>
<dbReference type="PROSITE" id="PS00108">
    <property type="entry name" value="PROTEIN_KINASE_ST"/>
    <property type="match status" value="1"/>
</dbReference>
<dbReference type="PANTHER" id="PTHR24345">
    <property type="entry name" value="SERINE/THREONINE-PROTEIN KINASE PLK"/>
    <property type="match status" value="1"/>
</dbReference>
<dbReference type="GeneID" id="62155713"/>
<dbReference type="InterPro" id="IPR017441">
    <property type="entry name" value="Protein_kinase_ATP_BS"/>
</dbReference>
<dbReference type="PROSITE" id="PS00107">
    <property type="entry name" value="PROTEIN_KINASE_ATP"/>
    <property type="match status" value="1"/>
</dbReference>